<evidence type="ECO:0000313" key="15">
    <source>
        <dbReference type="EMBL" id="TXK00868.1"/>
    </source>
</evidence>
<keyword evidence="7 13" id="KW-0808">Transferase</keyword>
<dbReference type="AlphaFoldDB" id="A0A3A1NQY9"/>
<evidence type="ECO:0000256" key="4">
    <source>
        <dbReference type="ARBA" id="ARBA00016436"/>
    </source>
</evidence>
<accession>A0A3A1NQY9</accession>
<evidence type="ECO:0000256" key="9">
    <source>
        <dbReference type="ARBA" id="ARBA00022777"/>
    </source>
</evidence>
<comment type="caution">
    <text evidence="14">The sequence shown here is derived from an EMBL/GenBank/DDBJ whole genome shotgun (WGS) entry which is preliminary data.</text>
</comment>
<protein>
    <recommendedName>
        <fullName evidence="4 13">Tetraacyldisaccharide 4'-kinase</fullName>
        <ecNumber evidence="3 13">2.7.1.130</ecNumber>
    </recommendedName>
    <alternativeName>
        <fullName evidence="12 13">Lipid A 4'-kinase</fullName>
    </alternativeName>
</protein>
<keyword evidence="17" id="KW-1185">Reference proteome</keyword>
<evidence type="ECO:0000313" key="17">
    <source>
        <dbReference type="Proteomes" id="UP000321621"/>
    </source>
</evidence>
<proteinExistence type="inferred from homology"/>
<evidence type="ECO:0000256" key="1">
    <source>
        <dbReference type="ARBA" id="ARBA00002274"/>
    </source>
</evidence>
<keyword evidence="9 13" id="KW-0418">Kinase</keyword>
<dbReference type="OrthoDB" id="9766423at2"/>
<comment type="pathway">
    <text evidence="2 13">Glycolipid biosynthesis; lipid IV(A) biosynthesis; lipid IV(A) from (3R)-3-hydroxytetradecanoyl-[acyl-carrier-protein] and UDP-N-acetyl-alpha-D-glucosamine: step 6/6.</text>
</comment>
<evidence type="ECO:0000256" key="2">
    <source>
        <dbReference type="ARBA" id="ARBA00004870"/>
    </source>
</evidence>
<dbReference type="GO" id="GO:0009245">
    <property type="term" value="P:lipid A biosynthetic process"/>
    <property type="evidence" value="ECO:0007669"/>
    <property type="project" value="UniProtKB-UniRule"/>
</dbReference>
<name>A0A3A1NQY9_9FLAO</name>
<evidence type="ECO:0000256" key="5">
    <source>
        <dbReference type="ARBA" id="ARBA00022516"/>
    </source>
</evidence>
<evidence type="ECO:0000256" key="8">
    <source>
        <dbReference type="ARBA" id="ARBA00022741"/>
    </source>
</evidence>
<evidence type="ECO:0000313" key="16">
    <source>
        <dbReference type="Proteomes" id="UP000266691"/>
    </source>
</evidence>
<dbReference type="EC" id="2.7.1.130" evidence="3 13"/>
<dbReference type="InterPro" id="IPR027417">
    <property type="entry name" value="P-loop_NTPase"/>
</dbReference>
<evidence type="ECO:0000256" key="13">
    <source>
        <dbReference type="HAMAP-Rule" id="MF_00409"/>
    </source>
</evidence>
<dbReference type="Proteomes" id="UP000321621">
    <property type="component" value="Unassembled WGS sequence"/>
</dbReference>
<comment type="catalytic activity">
    <reaction evidence="13">
        <text>a lipid A disaccharide + ATP = a lipid IVA + ADP + H(+)</text>
        <dbReference type="Rhea" id="RHEA:67840"/>
        <dbReference type="ChEBI" id="CHEBI:15378"/>
        <dbReference type="ChEBI" id="CHEBI:30616"/>
        <dbReference type="ChEBI" id="CHEBI:176343"/>
        <dbReference type="ChEBI" id="CHEBI:176425"/>
        <dbReference type="ChEBI" id="CHEBI:456216"/>
        <dbReference type="EC" id="2.7.1.130"/>
    </reaction>
</comment>
<organism evidence="14 16">
    <name type="scientific">Flagellimonas pelagia</name>
    <dbReference type="NCBI Taxonomy" id="2306998"/>
    <lineage>
        <taxon>Bacteria</taxon>
        <taxon>Pseudomonadati</taxon>
        <taxon>Bacteroidota</taxon>
        <taxon>Flavobacteriia</taxon>
        <taxon>Flavobacteriales</taxon>
        <taxon>Flavobacteriaceae</taxon>
        <taxon>Flagellimonas</taxon>
    </lineage>
</organism>
<gene>
    <name evidence="13 14" type="primary">lpxK</name>
    <name evidence="14" type="ORF">D2V05_01320</name>
    <name evidence="15" type="ORF">FQ017_01310</name>
</gene>
<feature type="binding site" evidence="13">
    <location>
        <begin position="48"/>
        <end position="55"/>
    </location>
    <ligand>
        <name>ATP</name>
        <dbReference type="ChEBI" id="CHEBI:30616"/>
    </ligand>
</feature>
<dbReference type="InterPro" id="IPR003758">
    <property type="entry name" value="LpxK"/>
</dbReference>
<dbReference type="HAMAP" id="MF_00409">
    <property type="entry name" value="LpxK"/>
    <property type="match status" value="1"/>
</dbReference>
<dbReference type="GO" id="GO:0005524">
    <property type="term" value="F:ATP binding"/>
    <property type="evidence" value="ECO:0007669"/>
    <property type="project" value="UniProtKB-UniRule"/>
</dbReference>
<evidence type="ECO:0000313" key="14">
    <source>
        <dbReference type="EMBL" id="RIV47168.1"/>
    </source>
</evidence>
<evidence type="ECO:0000256" key="11">
    <source>
        <dbReference type="ARBA" id="ARBA00023098"/>
    </source>
</evidence>
<keyword evidence="10 13" id="KW-0067">ATP-binding</keyword>
<evidence type="ECO:0000256" key="6">
    <source>
        <dbReference type="ARBA" id="ARBA00022556"/>
    </source>
</evidence>
<keyword evidence="6 13" id="KW-0441">Lipid A biosynthesis</keyword>
<keyword evidence="8 13" id="KW-0547">Nucleotide-binding</keyword>
<keyword evidence="11 13" id="KW-0443">Lipid metabolism</keyword>
<reference evidence="14 16" key="1">
    <citation type="submission" date="2018-08" db="EMBL/GenBank/DDBJ databases">
        <title>Proposal of Muricauda 72 sp.nov. and Muricauda NH166 sp.nov., isolated from seawater.</title>
        <authorList>
            <person name="Cheng H."/>
            <person name="Wu Y.-H."/>
            <person name="Guo L.-L."/>
            <person name="Xu X.-W."/>
        </authorList>
    </citation>
    <scope>NUCLEOTIDE SEQUENCE [LARGE SCALE GENOMIC DNA]</scope>
    <source>
        <strain evidence="14 16">72</strain>
    </source>
</reference>
<comment type="similarity">
    <text evidence="13">Belongs to the LpxK family.</text>
</comment>
<evidence type="ECO:0000256" key="7">
    <source>
        <dbReference type="ARBA" id="ARBA00022679"/>
    </source>
</evidence>
<comment type="function">
    <text evidence="1 13">Transfers the gamma-phosphate of ATP to the 4'-position of a tetraacyldisaccharide 1-phosphate intermediate (termed DS-1-P) to form tetraacyldisaccharide 1,4'-bis-phosphate (lipid IVA).</text>
</comment>
<evidence type="ECO:0000256" key="12">
    <source>
        <dbReference type="ARBA" id="ARBA00029757"/>
    </source>
</evidence>
<reference evidence="15 17" key="2">
    <citation type="submission" date="2019-07" db="EMBL/GenBank/DDBJ databases">
        <title>Draft genome of two Muricauda strains isolated from deep sea.</title>
        <authorList>
            <person name="Sun C."/>
        </authorList>
    </citation>
    <scope>NUCLEOTIDE SEQUENCE [LARGE SCALE GENOMIC DNA]</scope>
    <source>
        <strain evidence="15 17">72</strain>
    </source>
</reference>
<dbReference type="UniPathway" id="UPA00359">
    <property type="reaction ID" value="UER00482"/>
</dbReference>
<dbReference type="Proteomes" id="UP000266691">
    <property type="component" value="Unassembled WGS sequence"/>
</dbReference>
<dbReference type="PANTHER" id="PTHR42724:SF1">
    <property type="entry name" value="TETRAACYLDISACCHARIDE 4'-KINASE, MITOCHONDRIAL-RELATED"/>
    <property type="match status" value="1"/>
</dbReference>
<dbReference type="RefSeq" id="WP_119645805.1">
    <property type="nucleotide sequence ID" value="NZ_QXFI01000008.1"/>
</dbReference>
<dbReference type="GO" id="GO:0009029">
    <property type="term" value="F:lipid-A 4'-kinase activity"/>
    <property type="evidence" value="ECO:0007669"/>
    <property type="project" value="UniProtKB-UniRule"/>
</dbReference>
<evidence type="ECO:0000256" key="3">
    <source>
        <dbReference type="ARBA" id="ARBA00012071"/>
    </source>
</evidence>
<dbReference type="SUPFAM" id="SSF52540">
    <property type="entry name" value="P-loop containing nucleoside triphosphate hydrolases"/>
    <property type="match status" value="1"/>
</dbReference>
<dbReference type="EMBL" id="VNWK01000008">
    <property type="protein sequence ID" value="TXK00868.1"/>
    <property type="molecule type" value="Genomic_DNA"/>
</dbReference>
<sequence>MLQILRKIAFPFSLIYGMVVYLRNLMYDKGLLTSVSYETPTICVGNLSVGGTGKTPMTEYLLRMLEHHRVAVLSRGYKRKSKGFVLAMSQSNVLDLGDEPYQLHRKFPSVSVAVDADRRNGMEQLEQYVKPEVIVLDDAFQHRRVKPTFSLLLTAYDHLYAGDWYLPTGNLRDAKKEAHRADVIIVTKCPVGLTLSDRKAVMAKLKPKSHQKVLFASLRYADEVTDGKGNHMLLQALQDKDVALVTGIASPEPLLRHLTTMGIKVLHYEFGDHHDFTEKDIQKFSGHDLVLTTEKDFVRLEGKVQHLFYLEVSHYFTPEDHTELEKSIKGLLH</sequence>
<dbReference type="NCBIfam" id="TIGR00682">
    <property type="entry name" value="lpxK"/>
    <property type="match status" value="1"/>
</dbReference>
<keyword evidence="5 13" id="KW-0444">Lipid biosynthesis</keyword>
<dbReference type="EMBL" id="QXFI01000008">
    <property type="protein sequence ID" value="RIV47168.1"/>
    <property type="molecule type" value="Genomic_DNA"/>
</dbReference>
<dbReference type="GO" id="GO:0009244">
    <property type="term" value="P:lipopolysaccharide core region biosynthetic process"/>
    <property type="evidence" value="ECO:0007669"/>
    <property type="project" value="TreeGrafter"/>
</dbReference>
<evidence type="ECO:0000256" key="10">
    <source>
        <dbReference type="ARBA" id="ARBA00022840"/>
    </source>
</evidence>
<dbReference type="Pfam" id="PF02606">
    <property type="entry name" value="LpxK"/>
    <property type="match status" value="1"/>
</dbReference>
<dbReference type="GO" id="GO:0005886">
    <property type="term" value="C:plasma membrane"/>
    <property type="evidence" value="ECO:0007669"/>
    <property type="project" value="TreeGrafter"/>
</dbReference>
<dbReference type="PANTHER" id="PTHR42724">
    <property type="entry name" value="TETRAACYLDISACCHARIDE 4'-KINASE"/>
    <property type="match status" value="1"/>
</dbReference>